<feature type="transmembrane region" description="Helical" evidence="1">
    <location>
        <begin position="171"/>
        <end position="191"/>
    </location>
</feature>
<protein>
    <recommendedName>
        <fullName evidence="2">DUF6533 domain-containing protein</fullName>
    </recommendedName>
</protein>
<organism evidence="3 4">
    <name type="scientific">Hebeloma cylindrosporum</name>
    <dbReference type="NCBI Taxonomy" id="76867"/>
    <lineage>
        <taxon>Eukaryota</taxon>
        <taxon>Fungi</taxon>
        <taxon>Dikarya</taxon>
        <taxon>Basidiomycota</taxon>
        <taxon>Agaricomycotina</taxon>
        <taxon>Agaricomycetes</taxon>
        <taxon>Agaricomycetidae</taxon>
        <taxon>Agaricales</taxon>
        <taxon>Agaricineae</taxon>
        <taxon>Hymenogastraceae</taxon>
        <taxon>Hebeloma</taxon>
    </lineage>
</organism>
<sequence length="338" mass="38141">MDSFASALQAYVQGLKDIQVTRYAQLTSSCIIVFDHLLTFDEEVDLIWKSAWSLGKVLFLLNRYYPLAASIFNNYALFSPTLTDAICLRFFHWQGWTGLISCMLAEGILQIRLYALYSLDKRVLALMLTSFVLCSTLSAFVMGSVLTSITASAYPVPGGKFCVPKGVSTHFYAFWIPMLSFETLLCTLAVIRAIQMYQPSRSVFHSGRQLVSVLVRDSLMYFLVIFATYLTCLLVWTLAPVNLLGVPIGFSVAMSCVLANRVVLNVREISRDINLSKQPIIMSPKAEVDSDLPYHRSIRSPGALSPLEMEELRTMRAKSPRREVIEYYNESELPFRVL</sequence>
<feature type="transmembrane region" description="Helical" evidence="1">
    <location>
        <begin position="57"/>
        <end position="78"/>
    </location>
</feature>
<accession>A0A0C3BMU5</accession>
<dbReference type="Proteomes" id="UP000053424">
    <property type="component" value="Unassembled WGS sequence"/>
</dbReference>
<proteinExistence type="predicted"/>
<dbReference type="AlphaFoldDB" id="A0A0C3BMU5"/>
<evidence type="ECO:0000256" key="1">
    <source>
        <dbReference type="SAM" id="Phobius"/>
    </source>
</evidence>
<keyword evidence="1" id="KW-0472">Membrane</keyword>
<dbReference type="EMBL" id="KN831793">
    <property type="protein sequence ID" value="KIM38010.1"/>
    <property type="molecule type" value="Genomic_DNA"/>
</dbReference>
<evidence type="ECO:0000259" key="2">
    <source>
        <dbReference type="Pfam" id="PF20151"/>
    </source>
</evidence>
<feature type="transmembrane region" description="Helical" evidence="1">
    <location>
        <begin position="218"/>
        <end position="238"/>
    </location>
</feature>
<reference evidence="4" key="2">
    <citation type="submission" date="2015-01" db="EMBL/GenBank/DDBJ databases">
        <title>Evolutionary Origins and Diversification of the Mycorrhizal Mutualists.</title>
        <authorList>
            <consortium name="DOE Joint Genome Institute"/>
            <consortium name="Mycorrhizal Genomics Consortium"/>
            <person name="Kohler A."/>
            <person name="Kuo A."/>
            <person name="Nagy L.G."/>
            <person name="Floudas D."/>
            <person name="Copeland A."/>
            <person name="Barry K.W."/>
            <person name="Cichocki N."/>
            <person name="Veneault-Fourrey C."/>
            <person name="LaButti K."/>
            <person name="Lindquist E.A."/>
            <person name="Lipzen A."/>
            <person name="Lundell T."/>
            <person name="Morin E."/>
            <person name="Murat C."/>
            <person name="Riley R."/>
            <person name="Ohm R."/>
            <person name="Sun H."/>
            <person name="Tunlid A."/>
            <person name="Henrissat B."/>
            <person name="Grigoriev I.V."/>
            <person name="Hibbett D.S."/>
            <person name="Martin F."/>
        </authorList>
    </citation>
    <scope>NUCLEOTIDE SEQUENCE [LARGE SCALE GENOMIC DNA]</scope>
    <source>
        <strain evidence="4">h7</strain>
    </source>
</reference>
<evidence type="ECO:0000313" key="4">
    <source>
        <dbReference type="Proteomes" id="UP000053424"/>
    </source>
</evidence>
<feature type="transmembrane region" description="Helical" evidence="1">
    <location>
        <begin position="244"/>
        <end position="264"/>
    </location>
</feature>
<keyword evidence="1" id="KW-1133">Transmembrane helix</keyword>
<keyword evidence="1" id="KW-0812">Transmembrane</keyword>
<evidence type="ECO:0000313" key="3">
    <source>
        <dbReference type="EMBL" id="KIM38010.1"/>
    </source>
</evidence>
<dbReference type="OrthoDB" id="3349377at2759"/>
<dbReference type="InterPro" id="IPR045340">
    <property type="entry name" value="DUF6533"/>
</dbReference>
<feature type="transmembrane region" description="Helical" evidence="1">
    <location>
        <begin position="123"/>
        <end position="151"/>
    </location>
</feature>
<gene>
    <name evidence="3" type="ORF">M413DRAFT_448053</name>
</gene>
<feature type="transmembrane region" description="Helical" evidence="1">
    <location>
        <begin position="90"/>
        <end position="111"/>
    </location>
</feature>
<dbReference type="HOGENOM" id="CLU_035509_15_2_1"/>
<feature type="domain" description="DUF6533" evidence="2">
    <location>
        <begin position="23"/>
        <end position="67"/>
    </location>
</feature>
<reference evidence="3 4" key="1">
    <citation type="submission" date="2014-04" db="EMBL/GenBank/DDBJ databases">
        <authorList>
            <consortium name="DOE Joint Genome Institute"/>
            <person name="Kuo A."/>
            <person name="Gay G."/>
            <person name="Dore J."/>
            <person name="Kohler A."/>
            <person name="Nagy L.G."/>
            <person name="Floudas D."/>
            <person name="Copeland A."/>
            <person name="Barry K.W."/>
            <person name="Cichocki N."/>
            <person name="Veneault-Fourrey C."/>
            <person name="LaButti K."/>
            <person name="Lindquist E.A."/>
            <person name="Lipzen A."/>
            <person name="Lundell T."/>
            <person name="Morin E."/>
            <person name="Murat C."/>
            <person name="Sun H."/>
            <person name="Tunlid A."/>
            <person name="Henrissat B."/>
            <person name="Grigoriev I.V."/>
            <person name="Hibbett D.S."/>
            <person name="Martin F."/>
            <person name="Nordberg H.P."/>
            <person name="Cantor M.N."/>
            <person name="Hua S.X."/>
        </authorList>
    </citation>
    <scope>NUCLEOTIDE SEQUENCE [LARGE SCALE GENOMIC DNA]</scope>
    <source>
        <strain evidence="4">h7</strain>
    </source>
</reference>
<dbReference type="Pfam" id="PF20151">
    <property type="entry name" value="DUF6533"/>
    <property type="match status" value="1"/>
</dbReference>
<keyword evidence="4" id="KW-1185">Reference proteome</keyword>
<name>A0A0C3BMU5_HEBCY</name>